<keyword evidence="9" id="KW-0407">Ion channel</keyword>
<evidence type="ECO:0000313" key="13">
    <source>
        <dbReference type="Proteomes" id="UP000001449"/>
    </source>
</evidence>
<evidence type="ECO:0000256" key="2">
    <source>
        <dbReference type="ARBA" id="ARBA00022448"/>
    </source>
</evidence>
<keyword evidence="7" id="KW-0406">Ion transport</keyword>
<dbReference type="HOGENOM" id="CLU_1192002_0_0_1"/>
<evidence type="ECO:0000256" key="10">
    <source>
        <dbReference type="SAM" id="MobiDB-lite"/>
    </source>
</evidence>
<evidence type="ECO:0000256" key="1">
    <source>
        <dbReference type="ARBA" id="ARBA00004651"/>
    </source>
</evidence>
<evidence type="ECO:0000256" key="11">
    <source>
        <dbReference type="SAM" id="Phobius"/>
    </source>
</evidence>
<evidence type="ECO:0000256" key="9">
    <source>
        <dbReference type="ARBA" id="ARBA00023303"/>
    </source>
</evidence>
<dbReference type="InterPro" id="IPR031846">
    <property type="entry name" value="Hvcn1"/>
</dbReference>
<dbReference type="RefSeq" id="XP_002293360.1">
    <property type="nucleotide sequence ID" value="XM_002293324.1"/>
</dbReference>
<feature type="region of interest" description="Disordered" evidence="10">
    <location>
        <begin position="1"/>
        <end position="23"/>
    </location>
</feature>
<reference evidence="12 13" key="2">
    <citation type="journal article" date="2008" name="Nature">
        <title>The Phaeodactylum genome reveals the evolutionary history of diatom genomes.</title>
        <authorList>
            <person name="Bowler C."/>
            <person name="Allen A.E."/>
            <person name="Badger J.H."/>
            <person name="Grimwood J."/>
            <person name="Jabbari K."/>
            <person name="Kuo A."/>
            <person name="Maheswari U."/>
            <person name="Martens C."/>
            <person name="Maumus F."/>
            <person name="Otillar R.P."/>
            <person name="Rayko E."/>
            <person name="Salamov A."/>
            <person name="Vandepoele K."/>
            <person name="Beszteri B."/>
            <person name="Gruber A."/>
            <person name="Heijde M."/>
            <person name="Katinka M."/>
            <person name="Mock T."/>
            <person name="Valentin K."/>
            <person name="Verret F."/>
            <person name="Berges J.A."/>
            <person name="Brownlee C."/>
            <person name="Cadoret J.P."/>
            <person name="Chiovitti A."/>
            <person name="Choi C.J."/>
            <person name="Coesel S."/>
            <person name="De Martino A."/>
            <person name="Detter J.C."/>
            <person name="Durkin C."/>
            <person name="Falciatore A."/>
            <person name="Fournet J."/>
            <person name="Haruta M."/>
            <person name="Huysman M.J."/>
            <person name="Jenkins B.D."/>
            <person name="Jiroutova K."/>
            <person name="Jorgensen R.E."/>
            <person name="Joubert Y."/>
            <person name="Kaplan A."/>
            <person name="Kroger N."/>
            <person name="Kroth P.G."/>
            <person name="La Roche J."/>
            <person name="Lindquist E."/>
            <person name="Lommer M."/>
            <person name="Martin-Jezequel V."/>
            <person name="Lopez P.J."/>
            <person name="Lucas S."/>
            <person name="Mangogna M."/>
            <person name="McGinnis K."/>
            <person name="Medlin L.K."/>
            <person name="Montsant A."/>
            <person name="Oudot-Le Secq M.P."/>
            <person name="Napoli C."/>
            <person name="Obornik M."/>
            <person name="Parker M.S."/>
            <person name="Petit J.L."/>
            <person name="Porcel B.M."/>
            <person name="Poulsen N."/>
            <person name="Robison M."/>
            <person name="Rychlewski L."/>
            <person name="Rynearson T.A."/>
            <person name="Schmutz J."/>
            <person name="Shapiro H."/>
            <person name="Siaut M."/>
            <person name="Stanley M."/>
            <person name="Sussman M.R."/>
            <person name="Taylor A.R."/>
            <person name="Vardi A."/>
            <person name="von Dassow P."/>
            <person name="Vyverman W."/>
            <person name="Willis A."/>
            <person name="Wyrwicz L.S."/>
            <person name="Rokhsar D.S."/>
            <person name="Weissenbach J."/>
            <person name="Armbrust E.V."/>
            <person name="Green B.R."/>
            <person name="Van de Peer Y."/>
            <person name="Grigoriev I.V."/>
        </authorList>
    </citation>
    <scope>NUCLEOTIDE SEQUENCE [LARGE SCALE GENOMIC DNA]</scope>
    <source>
        <strain evidence="12 13">CCMP1335</strain>
    </source>
</reference>
<dbReference type="Gene3D" id="1.20.120.350">
    <property type="entry name" value="Voltage-gated potassium channels. Chain C"/>
    <property type="match status" value="1"/>
</dbReference>
<keyword evidence="6 11" id="KW-1133">Transmembrane helix</keyword>
<evidence type="ECO:0000256" key="4">
    <source>
        <dbReference type="ARBA" id="ARBA00022692"/>
    </source>
</evidence>
<gene>
    <name evidence="12" type="ORF">THAPSDRAFT_24644</name>
</gene>
<dbReference type="AlphaFoldDB" id="B8CBA8"/>
<keyword evidence="2" id="KW-0813">Transport</keyword>
<dbReference type="Proteomes" id="UP000001449">
    <property type="component" value="Chromosome 13"/>
</dbReference>
<dbReference type="GeneID" id="7453024"/>
<keyword evidence="3" id="KW-1003">Cell membrane</keyword>
<proteinExistence type="predicted"/>
<dbReference type="InParanoid" id="B8CBA8"/>
<dbReference type="InterPro" id="IPR027359">
    <property type="entry name" value="Volt_channel_dom_sf"/>
</dbReference>
<protein>
    <recommendedName>
        <fullName evidence="14">Hydrogen voltage-gated channel 1</fullName>
    </recommendedName>
</protein>
<evidence type="ECO:0000256" key="7">
    <source>
        <dbReference type="ARBA" id="ARBA00023065"/>
    </source>
</evidence>
<keyword evidence="8 11" id="KW-0472">Membrane</keyword>
<keyword evidence="4 11" id="KW-0812">Transmembrane</keyword>
<dbReference type="KEGG" id="tps:THAPSDRAFT_24644"/>
<evidence type="ECO:0000256" key="3">
    <source>
        <dbReference type="ARBA" id="ARBA00022475"/>
    </source>
</evidence>
<dbReference type="PaxDb" id="35128-Thaps24644"/>
<feature type="transmembrane region" description="Helical" evidence="11">
    <location>
        <begin position="195"/>
        <end position="214"/>
    </location>
</feature>
<evidence type="ECO:0000256" key="8">
    <source>
        <dbReference type="ARBA" id="ARBA00023136"/>
    </source>
</evidence>
<dbReference type="PANTHER" id="PTHR46480:SF1">
    <property type="entry name" value="VOLTAGE-GATED HYDROGEN CHANNEL 1"/>
    <property type="match status" value="1"/>
</dbReference>
<name>B8CBA8_THAPS</name>
<dbReference type="GO" id="GO:0034702">
    <property type="term" value="C:monoatomic ion channel complex"/>
    <property type="evidence" value="ECO:0007669"/>
    <property type="project" value="UniProtKB-KW"/>
</dbReference>
<feature type="transmembrane region" description="Helical" evidence="11">
    <location>
        <begin position="64"/>
        <end position="85"/>
    </location>
</feature>
<comment type="subcellular location">
    <subcellularLocation>
        <location evidence="1">Cell membrane</location>
        <topology evidence="1">Multi-pass membrane protein</topology>
    </subcellularLocation>
</comment>
<dbReference type="PANTHER" id="PTHR46480">
    <property type="entry name" value="F20B24.22"/>
    <property type="match status" value="1"/>
</dbReference>
<accession>B8CBA8</accession>
<dbReference type="GO" id="GO:0005886">
    <property type="term" value="C:plasma membrane"/>
    <property type="evidence" value="ECO:0007669"/>
    <property type="project" value="UniProtKB-SubCell"/>
</dbReference>
<evidence type="ECO:0000313" key="12">
    <source>
        <dbReference type="EMBL" id="EED89096.1"/>
    </source>
</evidence>
<evidence type="ECO:0000256" key="5">
    <source>
        <dbReference type="ARBA" id="ARBA00022882"/>
    </source>
</evidence>
<feature type="transmembrane region" description="Helical" evidence="11">
    <location>
        <begin position="162"/>
        <end position="183"/>
    </location>
</feature>
<sequence>MEAATPPPTAVRNGERRPRRQRQRTFSIPTSKDEFFMVQEKHATEANKDPWQVRLLRFLNSSPVQHILISLLVLDVCILFIELAIDAGFPSCQIVTRDAVSCCPSTGEDDANHTLFEMDDISRVLSGSDGHHEELCETPLVEAGYTTGCDDHKYKSVHIAHAVLFSFTMIILCTFEIELLWMVYLLGAKRFFGRFLYALDLFVVSVSLALEVVFRVVHQDILKCGGLSESAMD</sequence>
<dbReference type="GO" id="GO:0030171">
    <property type="term" value="F:voltage-gated proton channel activity"/>
    <property type="evidence" value="ECO:0007669"/>
    <property type="project" value="InterPro"/>
</dbReference>
<dbReference type="eggNOG" id="ENOG502TMHP">
    <property type="taxonomic scope" value="Eukaryota"/>
</dbReference>
<evidence type="ECO:0008006" key="14">
    <source>
        <dbReference type="Google" id="ProtNLM"/>
    </source>
</evidence>
<reference evidence="12 13" key="1">
    <citation type="journal article" date="2004" name="Science">
        <title>The genome of the diatom Thalassiosira pseudonana: ecology, evolution, and metabolism.</title>
        <authorList>
            <person name="Armbrust E.V."/>
            <person name="Berges J.A."/>
            <person name="Bowler C."/>
            <person name="Green B.R."/>
            <person name="Martinez D."/>
            <person name="Putnam N.H."/>
            <person name="Zhou S."/>
            <person name="Allen A.E."/>
            <person name="Apt K.E."/>
            <person name="Bechner M."/>
            <person name="Brzezinski M.A."/>
            <person name="Chaal B.K."/>
            <person name="Chiovitti A."/>
            <person name="Davis A.K."/>
            <person name="Demarest M.S."/>
            <person name="Detter J.C."/>
            <person name="Glavina T."/>
            <person name="Goodstein D."/>
            <person name="Hadi M.Z."/>
            <person name="Hellsten U."/>
            <person name="Hildebrand M."/>
            <person name="Jenkins B.D."/>
            <person name="Jurka J."/>
            <person name="Kapitonov V.V."/>
            <person name="Kroger N."/>
            <person name="Lau W.W."/>
            <person name="Lane T.W."/>
            <person name="Larimer F.W."/>
            <person name="Lippmeier J.C."/>
            <person name="Lucas S."/>
            <person name="Medina M."/>
            <person name="Montsant A."/>
            <person name="Obornik M."/>
            <person name="Parker M.S."/>
            <person name="Palenik B."/>
            <person name="Pazour G.J."/>
            <person name="Richardson P.M."/>
            <person name="Rynearson T.A."/>
            <person name="Saito M.A."/>
            <person name="Schwartz D.C."/>
            <person name="Thamatrakoln K."/>
            <person name="Valentin K."/>
            <person name="Vardi A."/>
            <person name="Wilkerson F.P."/>
            <person name="Rokhsar D.S."/>
        </authorList>
    </citation>
    <scope>NUCLEOTIDE SEQUENCE [LARGE SCALE GENOMIC DNA]</scope>
    <source>
        <strain evidence="12 13">CCMP1335</strain>
    </source>
</reference>
<keyword evidence="13" id="KW-1185">Reference proteome</keyword>
<organism evidence="12 13">
    <name type="scientific">Thalassiosira pseudonana</name>
    <name type="common">Marine diatom</name>
    <name type="synonym">Cyclotella nana</name>
    <dbReference type="NCBI Taxonomy" id="35128"/>
    <lineage>
        <taxon>Eukaryota</taxon>
        <taxon>Sar</taxon>
        <taxon>Stramenopiles</taxon>
        <taxon>Ochrophyta</taxon>
        <taxon>Bacillariophyta</taxon>
        <taxon>Coscinodiscophyceae</taxon>
        <taxon>Thalassiosirophycidae</taxon>
        <taxon>Thalassiosirales</taxon>
        <taxon>Thalassiosiraceae</taxon>
        <taxon>Thalassiosira</taxon>
    </lineage>
</organism>
<evidence type="ECO:0000256" key="6">
    <source>
        <dbReference type="ARBA" id="ARBA00022989"/>
    </source>
</evidence>
<keyword evidence="5" id="KW-0851">Voltage-gated channel</keyword>
<dbReference type="EMBL" id="CM000648">
    <property type="protein sequence ID" value="EED89096.1"/>
    <property type="molecule type" value="Genomic_DNA"/>
</dbReference>